<dbReference type="InterPro" id="IPR021153">
    <property type="entry name" value="HrcA_C"/>
</dbReference>
<dbReference type="OrthoDB" id="9783139at2"/>
<dbReference type="EMBL" id="SMAN01000001">
    <property type="protein sequence ID" value="TCT27034.1"/>
    <property type="molecule type" value="Genomic_DNA"/>
</dbReference>
<keyword evidence="1 6" id="KW-0678">Repressor</keyword>
<evidence type="ECO:0000259" key="7">
    <source>
        <dbReference type="Pfam" id="PF01628"/>
    </source>
</evidence>
<dbReference type="SUPFAM" id="SSF55781">
    <property type="entry name" value="GAF domain-like"/>
    <property type="match status" value="1"/>
</dbReference>
<dbReference type="InterPro" id="IPR036388">
    <property type="entry name" value="WH-like_DNA-bd_sf"/>
</dbReference>
<dbReference type="GO" id="GO:0003677">
    <property type="term" value="F:DNA binding"/>
    <property type="evidence" value="ECO:0007669"/>
    <property type="project" value="InterPro"/>
</dbReference>
<dbReference type="PIRSF" id="PIRSF005485">
    <property type="entry name" value="HrcA"/>
    <property type="match status" value="1"/>
</dbReference>
<dbReference type="InterPro" id="IPR002571">
    <property type="entry name" value="HrcA"/>
</dbReference>
<evidence type="ECO:0000256" key="6">
    <source>
        <dbReference type="HAMAP-Rule" id="MF_00081"/>
    </source>
</evidence>
<dbReference type="PANTHER" id="PTHR34824">
    <property type="entry name" value="HEAT-INDUCIBLE TRANSCRIPTION REPRESSOR HRCA"/>
    <property type="match status" value="1"/>
</dbReference>
<dbReference type="PANTHER" id="PTHR34824:SF1">
    <property type="entry name" value="HEAT-INDUCIBLE TRANSCRIPTION REPRESSOR HRCA"/>
    <property type="match status" value="1"/>
</dbReference>
<dbReference type="HAMAP" id="MF_00081">
    <property type="entry name" value="HrcA"/>
    <property type="match status" value="1"/>
</dbReference>
<comment type="caution">
    <text evidence="8">The sequence shown here is derived from an EMBL/GenBank/DDBJ whole genome shotgun (WGS) entry which is preliminary data.</text>
</comment>
<gene>
    <name evidence="6" type="primary">hrcA</name>
    <name evidence="8" type="ORF">EDD68_101400</name>
</gene>
<name>A0A4R3NC39_9BACI</name>
<dbReference type="SUPFAM" id="SSF46785">
    <property type="entry name" value="Winged helix' DNA-binding domain"/>
    <property type="match status" value="1"/>
</dbReference>
<sequence>MLTERQLLILQVIIDDFIQSAQPVGSRAISKKDEVTYSSATIRNEMADLEEMGFLQKTHSSSGRIPSEKGYRFYVDHLMAPFRLSDRDLETIQDTFNDHLMEYEKVVQKSAEVLSELTNYTSIILGPEVYETRLKQLQIIPLSSHSAVAILVTNTGHVQHRSFSIPVDIDPADLETTVNLLNERLHGVSLLELNEKMQTEVLDLLKKHTRNYKNAYEYIKAALLDDQHAQLYVSGKTNIMSQPEFKDIDKIRSLLSVIEQEHQIAPILRKNADGIQVSIGRENELEAMRDCSLITATYSVGNEQMGTIALLGPTRMEYSKVISLLNVLSGHMNKTFRTWYEIDEYRK</sequence>
<evidence type="ECO:0000256" key="5">
    <source>
        <dbReference type="ARBA" id="ARBA00055319"/>
    </source>
</evidence>
<proteinExistence type="inferred from homology"/>
<dbReference type="RefSeq" id="WP_132370528.1">
    <property type="nucleotide sequence ID" value="NZ_SMAN01000001.1"/>
</dbReference>
<protein>
    <recommendedName>
        <fullName evidence="6">Heat-inducible transcription repressor HrcA</fullName>
    </recommendedName>
</protein>
<evidence type="ECO:0000256" key="3">
    <source>
        <dbReference type="ARBA" id="ARBA00023016"/>
    </source>
</evidence>
<dbReference type="AlphaFoldDB" id="A0A4R3NC39"/>
<organism evidence="8 9">
    <name type="scientific">Melghiribacillus thermohalophilus</name>
    <dbReference type="NCBI Taxonomy" id="1324956"/>
    <lineage>
        <taxon>Bacteria</taxon>
        <taxon>Bacillati</taxon>
        <taxon>Bacillota</taxon>
        <taxon>Bacilli</taxon>
        <taxon>Bacillales</taxon>
        <taxon>Bacillaceae</taxon>
        <taxon>Melghiribacillus</taxon>
    </lineage>
</organism>
<keyword evidence="2 6" id="KW-0805">Transcription regulation</keyword>
<keyword evidence="3 6" id="KW-0346">Stress response</keyword>
<dbReference type="InterPro" id="IPR023120">
    <property type="entry name" value="WHTH_transcript_rep_HrcA_IDD"/>
</dbReference>
<dbReference type="InterPro" id="IPR029016">
    <property type="entry name" value="GAF-like_dom_sf"/>
</dbReference>
<evidence type="ECO:0000256" key="2">
    <source>
        <dbReference type="ARBA" id="ARBA00023015"/>
    </source>
</evidence>
<accession>A0A4R3NC39</accession>
<evidence type="ECO:0000313" key="8">
    <source>
        <dbReference type="EMBL" id="TCT27034.1"/>
    </source>
</evidence>
<dbReference type="NCBIfam" id="TIGR00331">
    <property type="entry name" value="hrcA"/>
    <property type="match status" value="1"/>
</dbReference>
<dbReference type="FunFam" id="1.10.10.10:FF:000049">
    <property type="entry name" value="Heat-inducible transcription repressor HrcA"/>
    <property type="match status" value="1"/>
</dbReference>
<comment type="function">
    <text evidence="5 6">Negative regulator of class I heat shock genes (grpE-dnaK-dnaJ and groELS operons). Prevents heat-shock induction of these operons.</text>
</comment>
<evidence type="ECO:0000256" key="4">
    <source>
        <dbReference type="ARBA" id="ARBA00023163"/>
    </source>
</evidence>
<keyword evidence="4 6" id="KW-0804">Transcription</keyword>
<comment type="similarity">
    <text evidence="6">Belongs to the HrcA family.</text>
</comment>
<dbReference type="Gene3D" id="1.10.10.10">
    <property type="entry name" value="Winged helix-like DNA-binding domain superfamily/Winged helix DNA-binding domain"/>
    <property type="match status" value="1"/>
</dbReference>
<feature type="domain" description="Heat-inducible transcription repressor HrcA C-terminal" evidence="7">
    <location>
        <begin position="104"/>
        <end position="322"/>
    </location>
</feature>
<dbReference type="Pfam" id="PF01628">
    <property type="entry name" value="HrcA"/>
    <property type="match status" value="1"/>
</dbReference>
<dbReference type="GO" id="GO:0045892">
    <property type="term" value="P:negative regulation of DNA-templated transcription"/>
    <property type="evidence" value="ECO:0007669"/>
    <property type="project" value="UniProtKB-UniRule"/>
</dbReference>
<dbReference type="Proteomes" id="UP000294650">
    <property type="component" value="Unassembled WGS sequence"/>
</dbReference>
<dbReference type="Gene3D" id="3.30.390.60">
    <property type="entry name" value="Heat-inducible transcription repressor hrca homolog, domain 3"/>
    <property type="match status" value="1"/>
</dbReference>
<dbReference type="InterPro" id="IPR036390">
    <property type="entry name" value="WH_DNA-bd_sf"/>
</dbReference>
<keyword evidence="9" id="KW-1185">Reference proteome</keyword>
<evidence type="ECO:0000313" key="9">
    <source>
        <dbReference type="Proteomes" id="UP000294650"/>
    </source>
</evidence>
<reference evidence="8 9" key="1">
    <citation type="submission" date="2019-03" db="EMBL/GenBank/DDBJ databases">
        <title>Genomic Encyclopedia of Type Strains, Phase IV (KMG-IV): sequencing the most valuable type-strain genomes for metagenomic binning, comparative biology and taxonomic classification.</title>
        <authorList>
            <person name="Goeker M."/>
        </authorList>
    </citation>
    <scope>NUCLEOTIDE SEQUENCE [LARGE SCALE GENOMIC DNA]</scope>
    <source>
        <strain evidence="8 9">DSM 25894</strain>
    </source>
</reference>
<evidence type="ECO:0000256" key="1">
    <source>
        <dbReference type="ARBA" id="ARBA00022491"/>
    </source>
</evidence>
<dbReference type="Gene3D" id="3.30.450.40">
    <property type="match status" value="1"/>
</dbReference>